<evidence type="ECO:0000256" key="3">
    <source>
        <dbReference type="ARBA" id="ARBA00022692"/>
    </source>
</evidence>
<dbReference type="CDD" id="cd03213">
    <property type="entry name" value="ABCG_EPDR"/>
    <property type="match status" value="1"/>
</dbReference>
<gene>
    <name evidence="14" type="ORF">SEMRO_427_G140710.1</name>
</gene>
<evidence type="ECO:0000256" key="1">
    <source>
        <dbReference type="ARBA" id="ARBA00004141"/>
    </source>
</evidence>
<dbReference type="InterPro" id="IPR011992">
    <property type="entry name" value="EF-hand-dom_pair"/>
</dbReference>
<feature type="compositionally biased region" description="Basic residues" evidence="9">
    <location>
        <begin position="491"/>
        <end position="502"/>
    </location>
</feature>
<dbReference type="SUPFAM" id="SSF47473">
    <property type="entry name" value="EF-hand"/>
    <property type="match status" value="1"/>
</dbReference>
<dbReference type="InterPro" id="IPR018247">
    <property type="entry name" value="EF_Hand_1_Ca_BS"/>
</dbReference>
<evidence type="ECO:0000259" key="13">
    <source>
        <dbReference type="PROSITE" id="PS50893"/>
    </source>
</evidence>
<feature type="transmembrane region" description="Helical" evidence="10">
    <location>
        <begin position="1120"/>
        <end position="1139"/>
    </location>
</feature>
<feature type="transmembrane region" description="Helical" evidence="10">
    <location>
        <begin position="242"/>
        <end position="263"/>
    </location>
</feature>
<evidence type="ECO:0000256" key="11">
    <source>
        <dbReference type="SAM" id="SignalP"/>
    </source>
</evidence>
<organism evidence="14 15">
    <name type="scientific">Seminavis robusta</name>
    <dbReference type="NCBI Taxonomy" id="568900"/>
    <lineage>
        <taxon>Eukaryota</taxon>
        <taxon>Sar</taxon>
        <taxon>Stramenopiles</taxon>
        <taxon>Ochrophyta</taxon>
        <taxon>Bacillariophyta</taxon>
        <taxon>Bacillariophyceae</taxon>
        <taxon>Bacillariophycidae</taxon>
        <taxon>Naviculales</taxon>
        <taxon>Naviculaceae</taxon>
        <taxon>Seminavis</taxon>
    </lineage>
</organism>
<feature type="region of interest" description="Disordered" evidence="9">
    <location>
        <begin position="468"/>
        <end position="502"/>
    </location>
</feature>
<dbReference type="SUPFAM" id="SSF52540">
    <property type="entry name" value="P-loop containing nucleoside triphosphate hydrolases"/>
    <property type="match status" value="1"/>
</dbReference>
<keyword evidence="2" id="KW-0813">Transport</keyword>
<dbReference type="GO" id="GO:0005524">
    <property type="term" value="F:ATP binding"/>
    <property type="evidence" value="ECO:0007669"/>
    <property type="project" value="UniProtKB-KW"/>
</dbReference>
<evidence type="ECO:0000256" key="9">
    <source>
        <dbReference type="SAM" id="MobiDB-lite"/>
    </source>
</evidence>
<comment type="caution">
    <text evidence="14">The sequence shown here is derived from an EMBL/GenBank/DDBJ whole genome shotgun (WGS) entry which is preliminary data.</text>
</comment>
<dbReference type="PROSITE" id="PS50893">
    <property type="entry name" value="ABC_TRANSPORTER_2"/>
    <property type="match status" value="1"/>
</dbReference>
<dbReference type="PROSITE" id="PS00018">
    <property type="entry name" value="EF_HAND_1"/>
    <property type="match status" value="1"/>
</dbReference>
<evidence type="ECO:0000259" key="12">
    <source>
        <dbReference type="PROSITE" id="PS50222"/>
    </source>
</evidence>
<protein>
    <submittedName>
        <fullName evidence="14">White-brown complex homolog protein 30</fullName>
    </submittedName>
</protein>
<dbReference type="SMART" id="SM00382">
    <property type="entry name" value="AAA"/>
    <property type="match status" value="1"/>
</dbReference>
<feature type="domain" description="ABC transporter" evidence="13">
    <location>
        <begin position="547"/>
        <end position="791"/>
    </location>
</feature>
<keyword evidence="3 10" id="KW-0812">Transmembrane</keyword>
<keyword evidence="11" id="KW-0732">Signal</keyword>
<evidence type="ECO:0000256" key="2">
    <source>
        <dbReference type="ARBA" id="ARBA00022448"/>
    </source>
</evidence>
<dbReference type="GO" id="GO:0016887">
    <property type="term" value="F:ATP hydrolysis activity"/>
    <property type="evidence" value="ECO:0007669"/>
    <property type="project" value="InterPro"/>
</dbReference>
<dbReference type="OrthoDB" id="194417at2759"/>
<dbReference type="InterPro" id="IPR043926">
    <property type="entry name" value="ABCG_dom"/>
</dbReference>
<keyword evidence="5" id="KW-0106">Calcium</keyword>
<dbReference type="PANTHER" id="PTHR48041">
    <property type="entry name" value="ABC TRANSPORTER G FAMILY MEMBER 28"/>
    <property type="match status" value="1"/>
</dbReference>
<dbReference type="InterPro" id="IPR003439">
    <property type="entry name" value="ABC_transporter-like_ATP-bd"/>
</dbReference>
<comment type="subcellular location">
    <subcellularLocation>
        <location evidence="1">Membrane</location>
        <topology evidence="1">Multi-pass membrane protein</topology>
    </subcellularLocation>
</comment>
<feature type="transmembrane region" description="Helical" evidence="10">
    <location>
        <begin position="1091"/>
        <end position="1114"/>
    </location>
</feature>
<feature type="transmembrane region" description="Helical" evidence="10">
    <location>
        <begin position="1014"/>
        <end position="1037"/>
    </location>
</feature>
<dbReference type="InterPro" id="IPR002048">
    <property type="entry name" value="EF_hand_dom"/>
</dbReference>
<dbReference type="SMART" id="SM00054">
    <property type="entry name" value="EFh"/>
    <property type="match status" value="1"/>
</dbReference>
<dbReference type="PROSITE" id="PS00211">
    <property type="entry name" value="ABC_TRANSPORTER_1"/>
    <property type="match status" value="1"/>
</dbReference>
<evidence type="ECO:0000256" key="7">
    <source>
        <dbReference type="ARBA" id="ARBA00022989"/>
    </source>
</evidence>
<name>A0A9N8DWF6_9STRA</name>
<evidence type="ECO:0000256" key="6">
    <source>
        <dbReference type="ARBA" id="ARBA00022840"/>
    </source>
</evidence>
<evidence type="ECO:0000313" key="14">
    <source>
        <dbReference type="EMBL" id="CAB9510243.1"/>
    </source>
</evidence>
<feature type="signal peptide" evidence="11">
    <location>
        <begin position="1"/>
        <end position="20"/>
    </location>
</feature>
<dbReference type="GO" id="GO:0016020">
    <property type="term" value="C:membrane"/>
    <property type="evidence" value="ECO:0007669"/>
    <property type="project" value="UniProtKB-SubCell"/>
</dbReference>
<keyword evidence="15" id="KW-1185">Reference proteome</keyword>
<dbReference type="EMBL" id="CAICTM010000426">
    <property type="protein sequence ID" value="CAB9510243.1"/>
    <property type="molecule type" value="Genomic_DNA"/>
</dbReference>
<evidence type="ECO:0000256" key="8">
    <source>
        <dbReference type="ARBA" id="ARBA00023136"/>
    </source>
</evidence>
<dbReference type="Proteomes" id="UP001153069">
    <property type="component" value="Unassembled WGS sequence"/>
</dbReference>
<dbReference type="Gene3D" id="1.10.238.10">
    <property type="entry name" value="EF-hand"/>
    <property type="match status" value="1"/>
</dbReference>
<dbReference type="Pfam" id="PF19055">
    <property type="entry name" value="ABC2_membrane_7"/>
    <property type="match status" value="1"/>
</dbReference>
<dbReference type="Pfam" id="PF00005">
    <property type="entry name" value="ABC_tran"/>
    <property type="match status" value="1"/>
</dbReference>
<dbReference type="InterPro" id="IPR017871">
    <property type="entry name" value="ABC_transporter-like_CS"/>
</dbReference>
<dbReference type="Gene3D" id="3.40.50.300">
    <property type="entry name" value="P-loop containing nucleotide triphosphate hydrolases"/>
    <property type="match status" value="1"/>
</dbReference>
<accession>A0A9N8DWF6</accession>
<dbReference type="PANTHER" id="PTHR48041:SF91">
    <property type="entry name" value="ABC TRANSPORTER G FAMILY MEMBER 28"/>
    <property type="match status" value="1"/>
</dbReference>
<evidence type="ECO:0000256" key="4">
    <source>
        <dbReference type="ARBA" id="ARBA00022741"/>
    </source>
</evidence>
<dbReference type="InterPro" id="IPR027417">
    <property type="entry name" value="P-loop_NTPase"/>
</dbReference>
<dbReference type="FunFam" id="3.40.50.300:FF:000367">
    <property type="entry name" value="ABC transporter G family member 24"/>
    <property type="match status" value="1"/>
</dbReference>
<feature type="compositionally biased region" description="Basic and acidic residues" evidence="9">
    <location>
        <begin position="856"/>
        <end position="865"/>
    </location>
</feature>
<feature type="transmembrane region" description="Helical" evidence="10">
    <location>
        <begin position="942"/>
        <end position="966"/>
    </location>
</feature>
<keyword evidence="6" id="KW-0067">ATP-binding</keyword>
<dbReference type="GO" id="GO:0005509">
    <property type="term" value="F:calcium ion binding"/>
    <property type="evidence" value="ECO:0007669"/>
    <property type="project" value="InterPro"/>
</dbReference>
<dbReference type="InterPro" id="IPR050352">
    <property type="entry name" value="ABCG_transporters"/>
</dbReference>
<feature type="region of interest" description="Disordered" evidence="9">
    <location>
        <begin position="814"/>
        <end position="871"/>
    </location>
</feature>
<evidence type="ECO:0000256" key="5">
    <source>
        <dbReference type="ARBA" id="ARBA00022837"/>
    </source>
</evidence>
<keyword evidence="8 10" id="KW-0472">Membrane</keyword>
<feature type="domain" description="EF-hand" evidence="12">
    <location>
        <begin position="334"/>
        <end position="369"/>
    </location>
</feature>
<reference evidence="14" key="1">
    <citation type="submission" date="2020-06" db="EMBL/GenBank/DDBJ databases">
        <authorList>
            <consortium name="Plant Systems Biology data submission"/>
        </authorList>
    </citation>
    <scope>NUCLEOTIDE SEQUENCE</scope>
    <source>
        <strain evidence="14">D6</strain>
    </source>
</reference>
<evidence type="ECO:0000313" key="15">
    <source>
        <dbReference type="Proteomes" id="UP001153069"/>
    </source>
</evidence>
<dbReference type="PROSITE" id="PS50222">
    <property type="entry name" value="EF_HAND_2"/>
    <property type="match status" value="1"/>
</dbReference>
<keyword evidence="7 10" id="KW-1133">Transmembrane helix</keyword>
<dbReference type="InterPro" id="IPR003593">
    <property type="entry name" value="AAA+_ATPase"/>
</dbReference>
<keyword evidence="4" id="KW-0547">Nucleotide-binding</keyword>
<proteinExistence type="predicted"/>
<evidence type="ECO:0000256" key="10">
    <source>
        <dbReference type="SAM" id="Phobius"/>
    </source>
</evidence>
<dbReference type="GO" id="GO:0140359">
    <property type="term" value="F:ABC-type transporter activity"/>
    <property type="evidence" value="ECO:0007669"/>
    <property type="project" value="InterPro"/>
</dbReference>
<feature type="compositionally biased region" description="Basic and acidic residues" evidence="9">
    <location>
        <begin position="470"/>
        <end position="481"/>
    </location>
</feature>
<sequence>MRSLVLLLTSLLIELSLCHAINDTDYYLQQGEAALAEQRGEDELTEEELLEILGNITFPSRETAAETCGIAVNANREVCNALIAPVTGVTPFCECYDFCGGQLERCYPRGGVTNGFGCPEGKEVVVGCFVNYTKPAFLDTEPDPCPIGHICSRDDQTNCDALRNITIALQLGDIHAGIYCPGTKDRNVGTGYQNCPVGFYCPNSTTTIPCPEGYYCPHKTAQPEILCATCKEGVTDLLREQYGYIVIFVAFGLLVLLMIFVLFKQRNQNLIDRLSDLQELSLFSVRSAINFRNRKKQLQELKPKLKVIENRLNKLQGDSRISGNIISTETASGNVKFDAQQLFDILDSDGNGELSYQELNEVLQLKPAALREFAARMNKAGKEPSGTTTISRAVFVKYFLLSLEASSYFEPTPEEAAQLFDAIASQCETVDGEVPFAQFYHSVLSEFLTDKEIHDMLARFKSLQAIEDQESQRGDGKHEASSYRTVPNGSTRRRPSHSTKRKSFFGNQKINTVSREEFMARYPSLLLEVTDKKEAEEEQGPKEGIDLAFENLSLTVNVKSNPFRVVNDCTGRLPSGTMTALMGGSGAGKTSLLNALCGRAFYGEVTGTIKINGQNSTIEDHASSVGFVPQDDIVFAELTVRENLIFSGKFQLPNGTPLDEIEDLADKTMAALGLSRVMNSMVGDVRRRGVSGGEKKRVNIGLELMSRPKILFLDEPTSGLDASSAMLVMSSLKTLVEVEGVTICSVIHQPRKFIFDLFDGLILLGVGGYIVYHGKVGKAEKYFKKLNYQLPPGESVADWLIDISSGRMVPHIADKDDAEQENGEEQPTKKEKKRKDKQGRGTSRSSSFSDSDDDHDPPARRSTKDSDEDPEMLLSAAEKEKARREHLYSCWRKHFERLPQKQRHLYDAPGPSDFPPAVKRPGFWKQMRYQIHRQIILAIRNWYIKLIDTVLIIGGVILTSVMAGVLEPTIHDDLSGLDYYALAEPEGKAKDALEQLIKQFPVLFRFALLANQKIVGYANQCGVVVAVLVGLTATKIITEKRNEFFREAGSGYNINAHFCAINLIATLEHGVQVMLSSMFALWLRNSIASWYMYYVNFLVLSWLCVSWALVFPLLVGPSNVVLVTGFYMCFFALLFSGGVPPVRYPQLYNSPFTQLFCGLLSPTRFFVEAMAVTEGRCLPAQTGFTNLGEALVEVEEIGRVASFKIVGQGMNDFGTVITRDCNGKETTPGYIGKTTNVAANPLSLSHRTGWSVGSECRYTVLDSIVPSQSDDTTQYAMILLLARKAVAPSTTS</sequence>
<feature type="chain" id="PRO_5040488107" evidence="11">
    <location>
        <begin position="21"/>
        <end position="1292"/>
    </location>
</feature>